<feature type="domain" description="Metallo-beta-lactamase" evidence="1">
    <location>
        <begin position="109"/>
        <end position="273"/>
    </location>
</feature>
<dbReference type="SUPFAM" id="SSF56281">
    <property type="entry name" value="Metallo-hydrolase/oxidoreductase"/>
    <property type="match status" value="1"/>
</dbReference>
<evidence type="ECO:0000313" key="3">
    <source>
        <dbReference type="Proteomes" id="UP000242636"/>
    </source>
</evidence>
<protein>
    <submittedName>
        <fullName evidence="2">MBL fold metallo-hydrolase</fullName>
    </submittedName>
</protein>
<sequence>MAHIRKRRPENVSGPFYVDSSCIDCGTCWQWDPRHFEDHGHQARVRAQPEPGLETERALMAVQACPVAAIGTTPPLLRQTPTQGFPVLITRHPAGDVYYCGWTSRRSFGASSYLVVRPQGNVLIDSPRYNRPLKQAITARGGLAAMVMSHRDDVADHKRWAGVFGCPRWIHHADRDAAPGAEYCPEGEDPVWLQEGLQLIPTPGHTAGSMVAVLGAASQDALQVLFSGDHLWWNPEHQRLVASRQYCWWNWREQVRSLARLQHLNVGWLLPAHGDRRCFGPGEWQSQLKALLAAVEDDDASTTSSGGCGGGP</sequence>
<organism evidence="2 3">
    <name type="scientific">Candidatus Synechococcus spongiarum LMB bulk15M</name>
    <dbReference type="NCBI Taxonomy" id="1943582"/>
    <lineage>
        <taxon>Bacteria</taxon>
        <taxon>Bacillati</taxon>
        <taxon>Cyanobacteriota</taxon>
        <taxon>Cyanophyceae</taxon>
        <taxon>Synechococcales</taxon>
        <taxon>Synechococcaceae</taxon>
        <taxon>Synechococcus</taxon>
    </lineage>
</organism>
<reference evidence="2 3" key="1">
    <citation type="submission" date="2017-02" db="EMBL/GenBank/DDBJ databases">
        <title>Draft Genome Sequences of 'Candidatus Synechococcus spongiarum', Cyanobacterial Symbionts of the Mediterranean Sponge Aplysina aerophoba from two locations.</title>
        <authorList>
            <person name="Slaby B.M."/>
            <person name="Hentschel U."/>
        </authorList>
    </citation>
    <scope>NUCLEOTIDE SEQUENCE [LARGE SCALE GENOMIC DNA]</scope>
    <source>
        <strain evidence="2">LMB bulk15M</strain>
    </source>
</reference>
<accession>A0A1T1CRZ2</accession>
<dbReference type="AlphaFoldDB" id="A0A1T1CRZ2"/>
<dbReference type="PANTHER" id="PTHR42773:SF1">
    <property type="entry name" value="METALLO-BETA-LACTAMASE FAMILY PROTEIN"/>
    <property type="match status" value="1"/>
</dbReference>
<keyword evidence="3" id="KW-1185">Reference proteome</keyword>
<proteinExistence type="predicted"/>
<evidence type="ECO:0000313" key="2">
    <source>
        <dbReference type="EMBL" id="OOV31304.1"/>
    </source>
</evidence>
<comment type="caution">
    <text evidence="2">The sequence shown here is derived from an EMBL/GenBank/DDBJ whole genome shotgun (WGS) entry which is preliminary data.</text>
</comment>
<name>A0A1T1CRZ2_9SYNE</name>
<dbReference type="PANTHER" id="PTHR42773">
    <property type="entry name" value="METALLO-BETA-LACTAMASE-RELATED"/>
    <property type="match status" value="1"/>
</dbReference>
<dbReference type="Proteomes" id="UP000242636">
    <property type="component" value="Unassembled WGS sequence"/>
</dbReference>
<dbReference type="Gene3D" id="3.60.15.10">
    <property type="entry name" value="Ribonuclease Z/Hydroxyacylglutathione hydrolase-like"/>
    <property type="match status" value="1"/>
</dbReference>
<dbReference type="Gene3D" id="3.30.70.20">
    <property type="match status" value="1"/>
</dbReference>
<dbReference type="CDD" id="cd07727">
    <property type="entry name" value="YmaE-like_MBL-fold"/>
    <property type="match status" value="1"/>
</dbReference>
<dbReference type="InterPro" id="IPR001279">
    <property type="entry name" value="Metallo-B-lactamas"/>
</dbReference>
<dbReference type="SMART" id="SM00849">
    <property type="entry name" value="Lactamase_B"/>
    <property type="match status" value="1"/>
</dbReference>
<dbReference type="GO" id="GO:0016787">
    <property type="term" value="F:hydrolase activity"/>
    <property type="evidence" value="ECO:0007669"/>
    <property type="project" value="UniProtKB-KW"/>
</dbReference>
<dbReference type="Pfam" id="PF13370">
    <property type="entry name" value="Fer4_13"/>
    <property type="match status" value="1"/>
</dbReference>
<dbReference type="SUPFAM" id="SSF54862">
    <property type="entry name" value="4Fe-4S ferredoxins"/>
    <property type="match status" value="1"/>
</dbReference>
<gene>
    <name evidence="2" type="ORF">BV61_04630</name>
</gene>
<dbReference type="InterPro" id="IPR036866">
    <property type="entry name" value="RibonucZ/Hydroxyglut_hydro"/>
</dbReference>
<evidence type="ECO:0000259" key="1">
    <source>
        <dbReference type="SMART" id="SM00849"/>
    </source>
</evidence>
<dbReference type="EMBL" id="MWLD01000057">
    <property type="protein sequence ID" value="OOV31304.1"/>
    <property type="molecule type" value="Genomic_DNA"/>
</dbReference>
<keyword evidence="2" id="KW-0378">Hydrolase</keyword>